<evidence type="ECO:0000313" key="4">
    <source>
        <dbReference type="Proteomes" id="UP000827284"/>
    </source>
</evidence>
<feature type="compositionally biased region" description="Polar residues" evidence="1">
    <location>
        <begin position="1"/>
        <end position="11"/>
    </location>
</feature>
<dbReference type="InterPro" id="IPR036047">
    <property type="entry name" value="F-box-like_dom_sf"/>
</dbReference>
<evidence type="ECO:0000256" key="1">
    <source>
        <dbReference type="SAM" id="MobiDB-lite"/>
    </source>
</evidence>
<evidence type="ECO:0000313" key="3">
    <source>
        <dbReference type="EMBL" id="GJJ68063.1"/>
    </source>
</evidence>
<proteinExistence type="predicted"/>
<protein>
    <recommendedName>
        <fullName evidence="2">F-box domain-containing protein</fullName>
    </recommendedName>
</protein>
<dbReference type="SUPFAM" id="SSF81383">
    <property type="entry name" value="F-box domain"/>
    <property type="match status" value="1"/>
</dbReference>
<reference evidence="3" key="1">
    <citation type="submission" date="2021-11" db="EMBL/GenBank/DDBJ databases">
        <authorList>
            <person name="Herlambang A."/>
            <person name="Guo Y."/>
            <person name="Takashima Y."/>
            <person name="Nishizawa T."/>
        </authorList>
    </citation>
    <scope>NUCLEOTIDE SEQUENCE</scope>
    <source>
        <strain evidence="3">E1425</strain>
    </source>
</reference>
<dbReference type="OrthoDB" id="2411074at2759"/>
<accession>A0A9P3LRL5</accession>
<dbReference type="EMBL" id="BQFW01000001">
    <property type="protein sequence ID" value="GJJ68063.1"/>
    <property type="molecule type" value="Genomic_DNA"/>
</dbReference>
<dbReference type="AlphaFoldDB" id="A0A9P3LRL5"/>
<keyword evidence="4" id="KW-1185">Reference proteome</keyword>
<feature type="compositionally biased region" description="Polar residues" evidence="1">
    <location>
        <begin position="46"/>
        <end position="56"/>
    </location>
</feature>
<feature type="region of interest" description="Disordered" evidence="1">
    <location>
        <begin position="1"/>
        <end position="90"/>
    </location>
</feature>
<dbReference type="Proteomes" id="UP000827284">
    <property type="component" value="Unassembled WGS sequence"/>
</dbReference>
<feature type="compositionally biased region" description="Basic and acidic residues" evidence="1">
    <location>
        <begin position="20"/>
        <end position="36"/>
    </location>
</feature>
<reference evidence="3" key="2">
    <citation type="journal article" date="2022" name="Microbiol. Resour. Announc.">
        <title>Whole-Genome Sequence of Entomortierella parvispora E1425, a Mucoromycotan Fungus Associated with Burkholderiaceae-Related Endosymbiotic Bacteria.</title>
        <authorList>
            <person name="Herlambang A."/>
            <person name="Guo Y."/>
            <person name="Takashima Y."/>
            <person name="Narisawa K."/>
            <person name="Ohta H."/>
            <person name="Nishizawa T."/>
        </authorList>
    </citation>
    <scope>NUCLEOTIDE SEQUENCE</scope>
    <source>
        <strain evidence="3">E1425</strain>
    </source>
</reference>
<organism evidence="3 4">
    <name type="scientific">Entomortierella parvispora</name>
    <dbReference type="NCBI Taxonomy" id="205924"/>
    <lineage>
        <taxon>Eukaryota</taxon>
        <taxon>Fungi</taxon>
        <taxon>Fungi incertae sedis</taxon>
        <taxon>Mucoromycota</taxon>
        <taxon>Mortierellomycotina</taxon>
        <taxon>Mortierellomycetes</taxon>
        <taxon>Mortierellales</taxon>
        <taxon>Mortierellaceae</taxon>
        <taxon>Entomortierella</taxon>
    </lineage>
</organism>
<feature type="domain" description="F-box" evidence="2">
    <location>
        <begin position="92"/>
        <end position="132"/>
    </location>
</feature>
<evidence type="ECO:0000259" key="2">
    <source>
        <dbReference type="Pfam" id="PF00646"/>
    </source>
</evidence>
<comment type="caution">
    <text evidence="3">The sequence shown here is derived from an EMBL/GenBank/DDBJ whole genome shotgun (WGS) entry which is preliminary data.</text>
</comment>
<dbReference type="InterPro" id="IPR001810">
    <property type="entry name" value="F-box_dom"/>
</dbReference>
<dbReference type="Pfam" id="PF00646">
    <property type="entry name" value="F-box"/>
    <property type="match status" value="1"/>
</dbReference>
<sequence>MSSSTDNTLNEGSKRPTYIAKHDEDHQIQEDRDYSISKRSRAPTLKQRTVTATKTKNSAKRRPATKRPTPMVTRSTGKIQPPALETPPQSILQRIPPGVWHKILDYLPVSHVPALSLSSRFMLHICQTWPAWKDFCETNDLGKPKGRLDQAYMALVCTESYYMCDQCHSRTTGTKPFMPQEIPLPVHHFGDRAHLWRLCWACRVDYYKRYLPPLLTIDPRKVATVNWLESNLHLTEKDLEEGLDYFYEPDQEQLANFGGYFLDKDKVSRGGCIYPSGLKLYNKAKAMQLAIDKFGGAVGLNAVRKQTALQVERDYDLRKHQYSMLCWSSIFKKK</sequence>
<gene>
    <name evidence="3" type="ORF">EMPS_00409</name>
</gene>
<name>A0A9P3LRL5_9FUNG</name>